<gene>
    <name evidence="5" type="ORF">EH165_07290</name>
</gene>
<dbReference type="InterPro" id="IPR009057">
    <property type="entry name" value="Homeodomain-like_sf"/>
</dbReference>
<dbReference type="Pfam" id="PF00440">
    <property type="entry name" value="TetR_N"/>
    <property type="match status" value="1"/>
</dbReference>
<evidence type="ECO:0000256" key="2">
    <source>
        <dbReference type="PROSITE-ProRule" id="PRU00335"/>
    </source>
</evidence>
<organism evidence="5 6">
    <name type="scientific">Nakamurella antarctica</name>
    <dbReference type="NCBI Taxonomy" id="1902245"/>
    <lineage>
        <taxon>Bacteria</taxon>
        <taxon>Bacillati</taxon>
        <taxon>Actinomycetota</taxon>
        <taxon>Actinomycetes</taxon>
        <taxon>Nakamurellales</taxon>
        <taxon>Nakamurellaceae</taxon>
        <taxon>Nakamurella</taxon>
    </lineage>
</organism>
<proteinExistence type="predicted"/>
<dbReference type="PROSITE" id="PS50977">
    <property type="entry name" value="HTH_TETR_2"/>
    <property type="match status" value="1"/>
</dbReference>
<dbReference type="PANTHER" id="PTHR47752:SF1">
    <property type="entry name" value="HTH-TYPE TRANSCRIPTIONAL REPRESSOR FABR"/>
    <property type="match status" value="1"/>
</dbReference>
<reference evidence="5 6" key="2">
    <citation type="submission" date="2018-12" db="EMBL/GenBank/DDBJ databases">
        <title>Nakamurella antarcticus sp. nov., isolated from Antarctica South Shetland Islands soil.</title>
        <authorList>
            <person name="Peng F."/>
        </authorList>
    </citation>
    <scope>NUCLEOTIDE SEQUENCE [LARGE SCALE GENOMIC DNA]</scope>
    <source>
        <strain evidence="5 6">S14-144</strain>
    </source>
</reference>
<feature type="compositionally biased region" description="Polar residues" evidence="3">
    <location>
        <begin position="11"/>
        <end position="22"/>
    </location>
</feature>
<dbReference type="InterPro" id="IPR001647">
    <property type="entry name" value="HTH_TetR"/>
</dbReference>
<dbReference type="SUPFAM" id="SSF46689">
    <property type="entry name" value="Homeodomain-like"/>
    <property type="match status" value="1"/>
</dbReference>
<dbReference type="Gene3D" id="1.10.357.10">
    <property type="entry name" value="Tetracycline Repressor, domain 2"/>
    <property type="match status" value="1"/>
</dbReference>
<accession>A0A3G8ZMA1</accession>
<feature type="domain" description="HTH tetR-type" evidence="4">
    <location>
        <begin position="33"/>
        <end position="93"/>
    </location>
</feature>
<dbReference type="OrthoDB" id="8617654at2"/>
<dbReference type="GO" id="GO:0003677">
    <property type="term" value="F:DNA binding"/>
    <property type="evidence" value="ECO:0007669"/>
    <property type="project" value="UniProtKB-UniRule"/>
</dbReference>
<dbReference type="PANTHER" id="PTHR47752">
    <property type="entry name" value="HTH-TYPE TRANSCRIPTIONAL REPRESSOR FABR"/>
    <property type="match status" value="1"/>
</dbReference>
<dbReference type="KEGG" id="nak:EH165_07290"/>
<feature type="region of interest" description="Disordered" evidence="3">
    <location>
        <begin position="1"/>
        <end position="34"/>
    </location>
</feature>
<keyword evidence="1 2" id="KW-0238">DNA-binding</keyword>
<sequence>MQPRVGPASLAATSAQQGTSRSEPGGTRQEQKERTRETIMASALTLSQTYGFAQISLRQVAVQAGVVPTAFYRHFESMENLGLVLVEQSFSTLRAMIRDAQRNPSVFENIINASAEVLVEAVKNNKAHFAFVARERLGGTAAIRQAIAHELNQFSTELAIMLGRLPHISRWAADDVQMVAQLFVRNMVSKAEDVTEIPDGRTDLEERIKESARREMRLIVIGFKEWRS</sequence>
<evidence type="ECO:0000259" key="4">
    <source>
        <dbReference type="PROSITE" id="PS50977"/>
    </source>
</evidence>
<dbReference type="Gene3D" id="1.10.10.60">
    <property type="entry name" value="Homeodomain-like"/>
    <property type="match status" value="1"/>
</dbReference>
<evidence type="ECO:0000313" key="5">
    <source>
        <dbReference type="EMBL" id="AZI57975.1"/>
    </source>
</evidence>
<feature type="DNA-binding region" description="H-T-H motif" evidence="2">
    <location>
        <begin position="56"/>
        <end position="75"/>
    </location>
</feature>
<dbReference type="RefSeq" id="WP_124798884.1">
    <property type="nucleotide sequence ID" value="NZ_CP034170.1"/>
</dbReference>
<dbReference type="AlphaFoldDB" id="A0A3G8ZMA1"/>
<evidence type="ECO:0000256" key="3">
    <source>
        <dbReference type="SAM" id="MobiDB-lite"/>
    </source>
</evidence>
<protein>
    <submittedName>
        <fullName evidence="5">TetR family transcriptional regulator</fullName>
    </submittedName>
</protein>
<name>A0A3G8ZMA1_9ACTN</name>
<dbReference type="EMBL" id="CP034170">
    <property type="protein sequence ID" value="AZI57975.1"/>
    <property type="molecule type" value="Genomic_DNA"/>
</dbReference>
<dbReference type="InterPro" id="IPR050692">
    <property type="entry name" value="HTH_transcr_repressor_FabR"/>
</dbReference>
<evidence type="ECO:0000313" key="6">
    <source>
        <dbReference type="Proteomes" id="UP000268084"/>
    </source>
</evidence>
<reference evidence="5 6" key="1">
    <citation type="submission" date="2018-11" db="EMBL/GenBank/DDBJ databases">
        <authorList>
            <person name="Da X."/>
        </authorList>
    </citation>
    <scope>NUCLEOTIDE SEQUENCE [LARGE SCALE GENOMIC DNA]</scope>
    <source>
        <strain evidence="5 6">S14-144</strain>
    </source>
</reference>
<evidence type="ECO:0000256" key="1">
    <source>
        <dbReference type="ARBA" id="ARBA00023125"/>
    </source>
</evidence>
<keyword evidence="6" id="KW-1185">Reference proteome</keyword>
<dbReference type="Proteomes" id="UP000268084">
    <property type="component" value="Chromosome"/>
</dbReference>